<keyword evidence="6" id="KW-1003">Cell membrane</keyword>
<dbReference type="GO" id="GO:0005856">
    <property type="term" value="C:cytoskeleton"/>
    <property type="evidence" value="ECO:0007669"/>
    <property type="project" value="UniProtKB-SubCell"/>
</dbReference>
<evidence type="ECO:0000256" key="20">
    <source>
        <dbReference type="ARBA" id="ARBA00023273"/>
    </source>
</evidence>
<feature type="compositionally biased region" description="Polar residues" evidence="22">
    <location>
        <begin position="34"/>
        <end position="57"/>
    </location>
</feature>
<dbReference type="GO" id="GO:1900025">
    <property type="term" value="P:negative regulation of substrate adhesion-dependent cell spreading"/>
    <property type="evidence" value="ECO:0007669"/>
    <property type="project" value="UniProtKB-ARBA"/>
</dbReference>
<evidence type="ECO:0000256" key="10">
    <source>
        <dbReference type="ARBA" id="ARBA00022657"/>
    </source>
</evidence>
<keyword evidence="12" id="KW-0130">Cell adhesion</keyword>
<keyword evidence="18" id="KW-0539">Nucleus</keyword>
<evidence type="ECO:0000256" key="7">
    <source>
        <dbReference type="ARBA" id="ARBA00022490"/>
    </source>
</evidence>
<evidence type="ECO:0000256" key="5">
    <source>
        <dbReference type="ARBA" id="ARBA00004510"/>
    </source>
</evidence>
<dbReference type="GO" id="GO:0072657">
    <property type="term" value="P:protein localization to membrane"/>
    <property type="evidence" value="ECO:0007669"/>
    <property type="project" value="UniProtKB-ARBA"/>
</dbReference>
<evidence type="ECO:0000256" key="15">
    <source>
        <dbReference type="ARBA" id="ARBA00023136"/>
    </source>
</evidence>
<dbReference type="Gene3D" id="6.20.360.10">
    <property type="match status" value="1"/>
</dbReference>
<dbReference type="FunFam" id="2.30.29.30:FF:000716">
    <property type="entry name" value="Integrin beta-1-binding protein 1"/>
    <property type="match status" value="1"/>
</dbReference>
<dbReference type="AlphaFoldDB" id="A0AAD1RC89"/>
<sequence length="204" mass="22320">MFRKGKKRHSSSSSQSSEISTKSKSVDSSLGGLSRSSTVASLDTDSAKSFGQGAGNSEASSEFKVKYVGSIERLKPNDCKTLQGPLDLINYIDVAQQDGKLPYVPPEEEFNMVVSKYGIKVVTSDQYDVLHRHALYLIVSMVCYDDGLVAGRSLLALKTKDPTEDQYSLWVYQCNNVDQAQAICKVLSTAFDAVLSEKARAPME</sequence>
<evidence type="ECO:0000256" key="17">
    <source>
        <dbReference type="ARBA" id="ARBA00023212"/>
    </source>
</evidence>
<reference evidence="24" key="1">
    <citation type="submission" date="2022-03" db="EMBL/GenBank/DDBJ databases">
        <authorList>
            <person name="Alioto T."/>
            <person name="Alioto T."/>
            <person name="Gomez Garrido J."/>
        </authorList>
    </citation>
    <scope>NUCLEOTIDE SEQUENCE</scope>
</reference>
<dbReference type="GO" id="GO:0051895">
    <property type="term" value="P:negative regulation of focal adhesion assembly"/>
    <property type="evidence" value="ECO:0007669"/>
    <property type="project" value="UniProtKB-ARBA"/>
</dbReference>
<keyword evidence="10" id="KW-0037">Angiogenesis</keyword>
<dbReference type="PANTHER" id="PTHR32055">
    <property type="entry name" value="INTEGRIN BETA-1-BINDING PROTEIN 1"/>
    <property type="match status" value="1"/>
</dbReference>
<dbReference type="GO" id="GO:0051781">
    <property type="term" value="P:positive regulation of cell division"/>
    <property type="evidence" value="ECO:0007669"/>
    <property type="project" value="UniProtKB-KW"/>
</dbReference>
<keyword evidence="14" id="KW-0805">Transcription regulation</keyword>
<keyword evidence="9" id="KW-0091">Biomineralization</keyword>
<keyword evidence="7" id="KW-0963">Cytoplasm</keyword>
<evidence type="ECO:0000256" key="4">
    <source>
        <dbReference type="ARBA" id="ARBA00004466"/>
    </source>
</evidence>
<dbReference type="GO" id="GO:0007155">
    <property type="term" value="P:cell adhesion"/>
    <property type="evidence" value="ECO:0007669"/>
    <property type="project" value="UniProtKB-KW"/>
</dbReference>
<dbReference type="PROSITE" id="PS01179">
    <property type="entry name" value="PID"/>
    <property type="match status" value="1"/>
</dbReference>
<evidence type="ECO:0000256" key="2">
    <source>
        <dbReference type="ARBA" id="ARBA00004236"/>
    </source>
</evidence>
<evidence type="ECO:0000313" key="24">
    <source>
        <dbReference type="EMBL" id="CAH2246186.1"/>
    </source>
</evidence>
<dbReference type="SUPFAM" id="SSF50729">
    <property type="entry name" value="PH domain-like"/>
    <property type="match status" value="1"/>
</dbReference>
<dbReference type="Pfam" id="PF10480">
    <property type="entry name" value="ICAP-1_inte_bdg"/>
    <property type="match status" value="1"/>
</dbReference>
<dbReference type="Proteomes" id="UP001295444">
    <property type="component" value="Chromosome 02"/>
</dbReference>
<dbReference type="SMART" id="SM00462">
    <property type="entry name" value="PTB"/>
    <property type="match status" value="1"/>
</dbReference>
<keyword evidence="13" id="KW-0914">Notch signaling pathway</keyword>
<evidence type="ECO:0000256" key="11">
    <source>
        <dbReference type="ARBA" id="ARBA00022782"/>
    </source>
</evidence>
<proteinExistence type="predicted"/>
<evidence type="ECO:0000256" key="16">
    <source>
        <dbReference type="ARBA" id="ARBA00023163"/>
    </source>
</evidence>
<dbReference type="GO" id="GO:0030336">
    <property type="term" value="P:negative regulation of cell migration"/>
    <property type="evidence" value="ECO:0007669"/>
    <property type="project" value="UniProtKB-ARBA"/>
</dbReference>
<dbReference type="InterPro" id="IPR006020">
    <property type="entry name" value="PTB/PI_dom"/>
</dbReference>
<dbReference type="GO" id="GO:0007229">
    <property type="term" value="P:integrin-mediated signaling pathway"/>
    <property type="evidence" value="ECO:0007669"/>
    <property type="project" value="UniProtKB-KW"/>
</dbReference>
<dbReference type="GO" id="GO:0005178">
    <property type="term" value="F:integrin binding"/>
    <property type="evidence" value="ECO:0007669"/>
    <property type="project" value="TreeGrafter"/>
</dbReference>
<evidence type="ECO:0000256" key="14">
    <source>
        <dbReference type="ARBA" id="ARBA00023015"/>
    </source>
</evidence>
<dbReference type="GO" id="GO:0001726">
    <property type="term" value="C:ruffle"/>
    <property type="evidence" value="ECO:0007669"/>
    <property type="project" value="UniProtKB-SubCell"/>
</dbReference>
<dbReference type="GO" id="GO:0007219">
    <property type="term" value="P:Notch signaling pathway"/>
    <property type="evidence" value="ECO:0007669"/>
    <property type="project" value="UniProtKB-KW"/>
</dbReference>
<name>A0AAD1RC89_PELCU</name>
<gene>
    <name evidence="24" type="ORF">PECUL_23A048790</name>
</gene>
<evidence type="ECO:0000256" key="22">
    <source>
        <dbReference type="SAM" id="MobiDB-lite"/>
    </source>
</evidence>
<feature type="region of interest" description="Disordered" evidence="22">
    <location>
        <begin position="1"/>
        <end position="57"/>
    </location>
</feature>
<keyword evidence="25" id="KW-1185">Reference proteome</keyword>
<keyword evidence="16" id="KW-0804">Transcription</keyword>
<feature type="domain" description="PID" evidence="23">
    <location>
        <begin position="62"/>
        <end position="202"/>
    </location>
</feature>
<dbReference type="GO" id="GO:0005886">
    <property type="term" value="C:plasma membrane"/>
    <property type="evidence" value="ECO:0007669"/>
    <property type="project" value="UniProtKB-SubCell"/>
</dbReference>
<keyword evidence="11" id="KW-0221">Differentiation</keyword>
<evidence type="ECO:0000256" key="21">
    <source>
        <dbReference type="ARBA" id="ARBA00073517"/>
    </source>
</evidence>
<evidence type="ECO:0000313" key="25">
    <source>
        <dbReference type="Proteomes" id="UP001295444"/>
    </source>
</evidence>
<dbReference type="GO" id="GO:0033622">
    <property type="term" value="P:integrin activation"/>
    <property type="evidence" value="ECO:0007669"/>
    <property type="project" value="UniProtKB-ARBA"/>
</dbReference>
<comment type="subcellular location">
    <subcellularLocation>
        <location evidence="2">Cell membrane</location>
    </subcellularLocation>
    <subcellularLocation>
        <location evidence="5">Cell projection</location>
        <location evidence="5">Lamellipodium</location>
    </subcellularLocation>
    <subcellularLocation>
        <location evidence="4">Cell projection</location>
        <location evidence="4">Ruffle</location>
    </subcellularLocation>
    <subcellularLocation>
        <location evidence="3">Cytoplasm</location>
        <location evidence="3">Cytoskeleton</location>
    </subcellularLocation>
    <subcellularLocation>
        <location evidence="1">Nucleus</location>
    </subcellularLocation>
</comment>
<feature type="compositionally biased region" description="Basic residues" evidence="22">
    <location>
        <begin position="1"/>
        <end position="10"/>
    </location>
</feature>
<evidence type="ECO:0000256" key="12">
    <source>
        <dbReference type="ARBA" id="ARBA00022889"/>
    </source>
</evidence>
<evidence type="ECO:0000256" key="3">
    <source>
        <dbReference type="ARBA" id="ARBA00004245"/>
    </source>
</evidence>
<feature type="compositionally biased region" description="Low complexity" evidence="22">
    <location>
        <begin position="11"/>
        <end position="29"/>
    </location>
</feature>
<keyword evidence="20" id="KW-0966">Cell projection</keyword>
<dbReference type="CDD" id="cd13163">
    <property type="entry name" value="PTB_ICAP1"/>
    <property type="match status" value="1"/>
</dbReference>
<evidence type="ECO:0000256" key="19">
    <source>
        <dbReference type="ARBA" id="ARBA00023246"/>
    </source>
</evidence>
<evidence type="ECO:0000256" key="1">
    <source>
        <dbReference type="ARBA" id="ARBA00004123"/>
    </source>
</evidence>
<keyword evidence="8" id="KW-0597">Phosphoprotein</keyword>
<evidence type="ECO:0000256" key="13">
    <source>
        <dbReference type="ARBA" id="ARBA00022976"/>
    </source>
</evidence>
<evidence type="ECO:0000256" key="9">
    <source>
        <dbReference type="ARBA" id="ARBA00022591"/>
    </source>
</evidence>
<evidence type="ECO:0000256" key="8">
    <source>
        <dbReference type="ARBA" id="ARBA00022553"/>
    </source>
</evidence>
<dbReference type="GO" id="GO:0009966">
    <property type="term" value="P:regulation of signal transduction"/>
    <property type="evidence" value="ECO:0007669"/>
    <property type="project" value="UniProtKB-ARBA"/>
</dbReference>
<dbReference type="GO" id="GO:0030154">
    <property type="term" value="P:cell differentiation"/>
    <property type="evidence" value="ECO:0007669"/>
    <property type="project" value="UniProtKB-KW"/>
</dbReference>
<evidence type="ECO:0000256" key="18">
    <source>
        <dbReference type="ARBA" id="ARBA00023242"/>
    </source>
</evidence>
<dbReference type="GO" id="GO:0090313">
    <property type="term" value="P:regulation of protein targeting to membrane"/>
    <property type="evidence" value="ECO:0007669"/>
    <property type="project" value="UniProtKB-ARBA"/>
</dbReference>
<keyword evidence="15" id="KW-0472">Membrane</keyword>
<evidence type="ECO:0000256" key="6">
    <source>
        <dbReference type="ARBA" id="ARBA00022475"/>
    </source>
</evidence>
<dbReference type="GO" id="GO:0030027">
    <property type="term" value="C:lamellipodium"/>
    <property type="evidence" value="ECO:0007669"/>
    <property type="project" value="UniProtKB-SubCell"/>
</dbReference>
<dbReference type="GO" id="GO:0031214">
    <property type="term" value="P:biomineral tissue development"/>
    <property type="evidence" value="ECO:0007669"/>
    <property type="project" value="UniProtKB-KW"/>
</dbReference>
<keyword evidence="17" id="KW-0206">Cytoskeleton</keyword>
<accession>A0AAD1RC89</accession>
<protein>
    <recommendedName>
        <fullName evidence="21">Integrin beta-1-binding protein 1</fullName>
    </recommendedName>
</protein>
<dbReference type="PANTHER" id="PTHR32055:SF1">
    <property type="entry name" value="INTEGRIN BETA-1-BINDING PROTEIN 1"/>
    <property type="match status" value="1"/>
</dbReference>
<dbReference type="GO" id="GO:0005634">
    <property type="term" value="C:nucleus"/>
    <property type="evidence" value="ECO:0007669"/>
    <property type="project" value="UniProtKB-SubCell"/>
</dbReference>
<dbReference type="EMBL" id="OW240913">
    <property type="protein sequence ID" value="CAH2246186.1"/>
    <property type="molecule type" value="Genomic_DNA"/>
</dbReference>
<keyword evidence="19" id="KW-0497">Mitogen</keyword>
<dbReference type="GO" id="GO:0016477">
    <property type="term" value="P:cell migration"/>
    <property type="evidence" value="ECO:0007669"/>
    <property type="project" value="UniProtKB-ARBA"/>
</dbReference>
<evidence type="ECO:0000259" key="23">
    <source>
        <dbReference type="PROSITE" id="PS01179"/>
    </source>
</evidence>
<dbReference type="GO" id="GO:0001525">
    <property type="term" value="P:angiogenesis"/>
    <property type="evidence" value="ECO:0007669"/>
    <property type="project" value="UniProtKB-KW"/>
</dbReference>
<organism evidence="24 25">
    <name type="scientific">Pelobates cultripes</name>
    <name type="common">Western spadefoot toad</name>
    <dbReference type="NCBI Taxonomy" id="61616"/>
    <lineage>
        <taxon>Eukaryota</taxon>
        <taxon>Metazoa</taxon>
        <taxon>Chordata</taxon>
        <taxon>Craniata</taxon>
        <taxon>Vertebrata</taxon>
        <taxon>Euteleostomi</taxon>
        <taxon>Amphibia</taxon>
        <taxon>Batrachia</taxon>
        <taxon>Anura</taxon>
        <taxon>Pelobatoidea</taxon>
        <taxon>Pelobatidae</taxon>
        <taxon>Pelobates</taxon>
    </lineage>
</organism>
<dbReference type="InterPro" id="IPR019517">
    <property type="entry name" value="Integrin-bd_ICAP-1"/>
</dbReference>
<keyword evidence="24" id="KW-0401">Integrin</keyword>